<dbReference type="GO" id="GO:0042732">
    <property type="term" value="P:D-xylose metabolic process"/>
    <property type="evidence" value="ECO:0007669"/>
    <property type="project" value="InterPro"/>
</dbReference>
<keyword evidence="2" id="KW-0210">Decarboxylase</keyword>
<evidence type="ECO:0000313" key="7">
    <source>
        <dbReference type="Proteomes" id="UP000587586"/>
    </source>
</evidence>
<protein>
    <submittedName>
        <fullName evidence="6">dTDP-glucose 4,6-dehydratase</fullName>
    </submittedName>
</protein>
<dbReference type="SUPFAM" id="SSF51735">
    <property type="entry name" value="NAD(P)-binding Rossmann-fold domains"/>
    <property type="match status" value="1"/>
</dbReference>
<dbReference type="GO" id="GO:0070403">
    <property type="term" value="F:NAD+ binding"/>
    <property type="evidence" value="ECO:0007669"/>
    <property type="project" value="InterPro"/>
</dbReference>
<evidence type="ECO:0000256" key="4">
    <source>
        <dbReference type="ARBA" id="ARBA00023239"/>
    </source>
</evidence>
<keyword evidence="7" id="KW-1185">Reference proteome</keyword>
<dbReference type="GO" id="GO:0005737">
    <property type="term" value="C:cytoplasm"/>
    <property type="evidence" value="ECO:0007669"/>
    <property type="project" value="TreeGrafter"/>
</dbReference>
<comment type="cofactor">
    <cofactor evidence="1">
        <name>NAD(+)</name>
        <dbReference type="ChEBI" id="CHEBI:57540"/>
    </cofactor>
</comment>
<evidence type="ECO:0000256" key="1">
    <source>
        <dbReference type="ARBA" id="ARBA00001911"/>
    </source>
</evidence>
<dbReference type="PANTHER" id="PTHR43078">
    <property type="entry name" value="UDP-GLUCURONIC ACID DECARBOXYLASE-RELATED"/>
    <property type="match status" value="1"/>
</dbReference>
<dbReference type="Proteomes" id="UP000587586">
    <property type="component" value="Unassembled WGS sequence"/>
</dbReference>
<evidence type="ECO:0000256" key="3">
    <source>
        <dbReference type="ARBA" id="ARBA00023027"/>
    </source>
</evidence>
<evidence type="ECO:0000259" key="5">
    <source>
        <dbReference type="Pfam" id="PF01370"/>
    </source>
</evidence>
<accession>A0A6V8NBZ8</accession>
<evidence type="ECO:0000313" key="6">
    <source>
        <dbReference type="EMBL" id="GFO70138.1"/>
    </source>
</evidence>
<feature type="domain" description="NAD-dependent epimerase/dehydratase" evidence="5">
    <location>
        <begin position="31"/>
        <end position="277"/>
    </location>
</feature>
<reference evidence="7" key="1">
    <citation type="submission" date="2020-06" db="EMBL/GenBank/DDBJ databases">
        <title>Draft genomic sequecing of Geomonas sp. Red745.</title>
        <authorList>
            <person name="Itoh H."/>
            <person name="Xu Z.X."/>
            <person name="Ushijima N."/>
            <person name="Masuda Y."/>
            <person name="Shiratori Y."/>
            <person name="Senoo K."/>
        </authorList>
    </citation>
    <scope>NUCLEOTIDE SEQUENCE [LARGE SCALE GENOMIC DNA]</scope>
    <source>
        <strain evidence="7">Red745</strain>
    </source>
</reference>
<comment type="caution">
    <text evidence="6">The sequence shown here is derived from an EMBL/GenBank/DDBJ whole genome shotgun (WGS) entry which is preliminary data.</text>
</comment>
<evidence type="ECO:0000256" key="2">
    <source>
        <dbReference type="ARBA" id="ARBA00022793"/>
    </source>
</evidence>
<sequence length="347" mass="38537">MQNKIAMLRSDCAEVLASQVERLAPLKNQLVYVTGGTGFVGTWLAEMVSYLNDDHGFGTRLILAARDLDAFRAKAPHLAARADLELVSQDVRYLRELPEGVNYLVHAAATPDNRQHASDPIGSMETITRGTANLLDAAMKLPDLKKILNLSSGQIYGRQRIDEARIPETRPGTLSCDSIMSVYPEAKRYAETLCCAYWSLYKIPVVTARPFAFMGPYQGLDKPWAINNFFRDALKDATIRIIGNGLPERSYLYPSDMAAWLLAILVDGTPGHAYNVGSPTGVTLGDLAEKIKRYAQSSSIIEIRRMNDDRSRFIPDDTQCRKTLGLQVTVGIDEALQRSVRWLKTIA</sequence>
<dbReference type="PANTHER" id="PTHR43078:SF6">
    <property type="entry name" value="UDP-GLUCURONIC ACID DECARBOXYLASE 1"/>
    <property type="match status" value="1"/>
</dbReference>
<dbReference type="InterPro" id="IPR036291">
    <property type="entry name" value="NAD(P)-bd_dom_sf"/>
</dbReference>
<gene>
    <name evidence="6" type="ORF">GMLC_37170</name>
</gene>
<dbReference type="InterPro" id="IPR044516">
    <property type="entry name" value="UXS-like"/>
</dbReference>
<proteinExistence type="predicted"/>
<name>A0A6V8NBZ8_9BACT</name>
<dbReference type="EMBL" id="BLXZ01000008">
    <property type="protein sequence ID" value="GFO70138.1"/>
    <property type="molecule type" value="Genomic_DNA"/>
</dbReference>
<dbReference type="InterPro" id="IPR001509">
    <property type="entry name" value="Epimerase_deHydtase"/>
</dbReference>
<keyword evidence="3" id="KW-0520">NAD</keyword>
<keyword evidence="4" id="KW-0456">Lyase</keyword>
<dbReference type="GO" id="GO:0048040">
    <property type="term" value="F:UDP-glucuronate decarboxylase activity"/>
    <property type="evidence" value="ECO:0007669"/>
    <property type="project" value="TreeGrafter"/>
</dbReference>
<organism evidence="6 7">
    <name type="scientific">Geomonas limicola</name>
    <dbReference type="NCBI Taxonomy" id="2740186"/>
    <lineage>
        <taxon>Bacteria</taxon>
        <taxon>Pseudomonadati</taxon>
        <taxon>Thermodesulfobacteriota</taxon>
        <taxon>Desulfuromonadia</taxon>
        <taxon>Geobacterales</taxon>
        <taxon>Geobacteraceae</taxon>
        <taxon>Geomonas</taxon>
    </lineage>
</organism>
<dbReference type="Gene3D" id="3.40.50.720">
    <property type="entry name" value="NAD(P)-binding Rossmann-like Domain"/>
    <property type="match status" value="1"/>
</dbReference>
<dbReference type="AlphaFoldDB" id="A0A6V8NBZ8"/>
<dbReference type="Pfam" id="PF01370">
    <property type="entry name" value="Epimerase"/>
    <property type="match status" value="1"/>
</dbReference>